<name>A0A1H5HRH6_9MICO</name>
<feature type="chain" id="PRO_5011536363" evidence="1">
    <location>
        <begin position="34"/>
        <end position="150"/>
    </location>
</feature>
<evidence type="ECO:0000259" key="2">
    <source>
        <dbReference type="SMART" id="SM00754"/>
    </source>
</evidence>
<dbReference type="SMART" id="SM00754">
    <property type="entry name" value="CHRD"/>
    <property type="match status" value="1"/>
</dbReference>
<feature type="signal peptide" evidence="1">
    <location>
        <begin position="1"/>
        <end position="33"/>
    </location>
</feature>
<gene>
    <name evidence="3" type="ORF">SAMN04488554_2043</name>
</gene>
<dbReference type="InterPro" id="IPR010895">
    <property type="entry name" value="CHRD"/>
</dbReference>
<evidence type="ECO:0000256" key="1">
    <source>
        <dbReference type="SAM" id="SignalP"/>
    </source>
</evidence>
<dbReference type="Proteomes" id="UP000199220">
    <property type="component" value="Unassembled WGS sequence"/>
</dbReference>
<accession>A0A1H5HRH6</accession>
<keyword evidence="4" id="KW-1185">Reference proteome</keyword>
<dbReference type="RefSeq" id="WP_089772806.1">
    <property type="nucleotide sequence ID" value="NZ_FNTX01000001.1"/>
</dbReference>
<feature type="domain" description="CHRD" evidence="2">
    <location>
        <begin position="34"/>
        <end position="150"/>
    </location>
</feature>
<dbReference type="Pfam" id="PF07452">
    <property type="entry name" value="CHRD"/>
    <property type="match status" value="1"/>
</dbReference>
<dbReference type="OrthoDB" id="8901345at2"/>
<evidence type="ECO:0000313" key="3">
    <source>
        <dbReference type="EMBL" id="SEE30519.1"/>
    </source>
</evidence>
<protein>
    <submittedName>
        <fullName evidence="3">CHRD domain-containing protein</fullName>
    </submittedName>
</protein>
<organism evidence="3 4">
    <name type="scientific">Ruania alba</name>
    <dbReference type="NCBI Taxonomy" id="648782"/>
    <lineage>
        <taxon>Bacteria</taxon>
        <taxon>Bacillati</taxon>
        <taxon>Actinomycetota</taxon>
        <taxon>Actinomycetes</taxon>
        <taxon>Micrococcales</taxon>
        <taxon>Ruaniaceae</taxon>
        <taxon>Ruania</taxon>
    </lineage>
</organism>
<reference evidence="4" key="1">
    <citation type="submission" date="2016-10" db="EMBL/GenBank/DDBJ databases">
        <authorList>
            <person name="Varghese N."/>
            <person name="Submissions S."/>
        </authorList>
    </citation>
    <scope>NUCLEOTIDE SEQUENCE [LARGE SCALE GENOMIC DNA]</scope>
    <source>
        <strain evidence="4">DSM 21368</strain>
    </source>
</reference>
<evidence type="ECO:0000313" key="4">
    <source>
        <dbReference type="Proteomes" id="UP000199220"/>
    </source>
</evidence>
<dbReference type="AlphaFoldDB" id="A0A1H5HRH6"/>
<dbReference type="EMBL" id="FNTX01000001">
    <property type="protein sequence ID" value="SEE30519.1"/>
    <property type="molecule type" value="Genomic_DNA"/>
</dbReference>
<proteinExistence type="predicted"/>
<sequence length="150" mass="15010">MPVPLPSAGRARRGAAVAALALGLTAVAAPAGAAPNFVPLNVGQETTGSNTGASGSFTYTIEGDQLCFTLSARNLSVSAAAAHIHVAPRNAAGPVVVPLSVGDGTSFSVSDCVTADAEVLGAIDDNPRSYYVNVHTPTFPGGEIRGQLTH</sequence>
<keyword evidence="1" id="KW-0732">Signal</keyword>
<dbReference type="STRING" id="648782.SAMN04488554_2043"/>